<dbReference type="Pfam" id="PF14824">
    <property type="entry name" value="Sirohm_synth_M"/>
    <property type="match status" value="1"/>
</dbReference>
<dbReference type="InterPro" id="IPR028162">
    <property type="entry name" value="Met8_C"/>
</dbReference>
<evidence type="ECO:0000256" key="7">
    <source>
        <dbReference type="SAM" id="Phobius"/>
    </source>
</evidence>
<dbReference type="Gene3D" id="1.10.3280.10">
    <property type="entry name" value="Siroheme synthase, domain 3"/>
    <property type="match status" value="1"/>
</dbReference>
<keyword evidence="4" id="KW-0520">NAD</keyword>
<dbReference type="Proteomes" id="UP000237144">
    <property type="component" value="Unassembled WGS sequence"/>
</dbReference>
<evidence type="ECO:0000256" key="4">
    <source>
        <dbReference type="ARBA" id="ARBA00023027"/>
    </source>
</evidence>
<dbReference type="UniPathway" id="UPA00262">
    <property type="reaction ID" value="UER00222"/>
</dbReference>
<dbReference type="InterPro" id="IPR006367">
    <property type="entry name" value="Sirohaem_synthase_N"/>
</dbReference>
<dbReference type="EC" id="1.3.1.76" evidence="2"/>
<comment type="catalytic activity">
    <reaction evidence="6">
        <text>precorrin-2 + NAD(+) = sirohydrochlorin + NADH + 2 H(+)</text>
        <dbReference type="Rhea" id="RHEA:15613"/>
        <dbReference type="ChEBI" id="CHEBI:15378"/>
        <dbReference type="ChEBI" id="CHEBI:57540"/>
        <dbReference type="ChEBI" id="CHEBI:57945"/>
        <dbReference type="ChEBI" id="CHEBI:58351"/>
        <dbReference type="ChEBI" id="CHEBI:58827"/>
        <dbReference type="EC" id="1.3.1.76"/>
    </reaction>
</comment>
<sequence length="335" mass="36174">MSGEYPLVEPTGSLLLAWQVSRESILLVGAGPVASSRLYHLVCAQPRKIYVVAPDDDNVDPEMRYRMTADPDAGAGGNGGVEIEWIKRKYSEHDHADLQLVLQDGQGGGGGGLGMVLVATDDATLSTRICAECRRLRIPVNVADVPPECDFYFGSVLRRGALSVMVSTNGKGPRIAARLRRRIEKSIPDGAGEAIARVGDLRAALRRVEPGKGNDAIAQRMQWMIRVSDQWSIEQLARMDPDMRHRVLQGWATDSAPSYYDVAPARINSLAALGLRAGRAVGLLGPGGSCPVDRDPDGNVRRCPFVLGMTGFVTGLVTASVAVAAWHRYSSMSRR</sequence>
<dbReference type="SUPFAM" id="SSF75615">
    <property type="entry name" value="Siroheme synthase middle domains-like"/>
    <property type="match status" value="1"/>
</dbReference>
<dbReference type="Gene3D" id="3.30.160.110">
    <property type="entry name" value="Siroheme synthase, domain 2"/>
    <property type="match status" value="1"/>
</dbReference>
<evidence type="ECO:0000256" key="1">
    <source>
        <dbReference type="ARBA" id="ARBA00005010"/>
    </source>
</evidence>
<dbReference type="STRING" id="741276.A0A2S5B7G7"/>
<organism evidence="10 11">
    <name type="scientific">Rhodotorula taiwanensis</name>
    <dbReference type="NCBI Taxonomy" id="741276"/>
    <lineage>
        <taxon>Eukaryota</taxon>
        <taxon>Fungi</taxon>
        <taxon>Dikarya</taxon>
        <taxon>Basidiomycota</taxon>
        <taxon>Pucciniomycotina</taxon>
        <taxon>Microbotryomycetes</taxon>
        <taxon>Sporidiobolales</taxon>
        <taxon>Sporidiobolaceae</taxon>
        <taxon>Rhodotorula</taxon>
    </lineage>
</organism>
<dbReference type="PANTHER" id="PTHR35330">
    <property type="entry name" value="SIROHEME BIOSYNTHESIS PROTEIN MET8"/>
    <property type="match status" value="1"/>
</dbReference>
<dbReference type="GO" id="GO:0004325">
    <property type="term" value="F:ferrochelatase activity"/>
    <property type="evidence" value="ECO:0007669"/>
    <property type="project" value="InterPro"/>
</dbReference>
<dbReference type="Pfam" id="PF13241">
    <property type="entry name" value="NAD_binding_7"/>
    <property type="match status" value="1"/>
</dbReference>
<dbReference type="InterPro" id="IPR036291">
    <property type="entry name" value="NAD(P)-bd_dom_sf"/>
</dbReference>
<proteinExistence type="predicted"/>
<keyword evidence="11" id="KW-1185">Reference proteome</keyword>
<feature type="domain" description="Siroheme biosynthesis protein Met8 C-terminal" evidence="8">
    <location>
        <begin position="188"/>
        <end position="257"/>
    </location>
</feature>
<dbReference type="AlphaFoldDB" id="A0A2S5B7G7"/>
<evidence type="ECO:0000313" key="10">
    <source>
        <dbReference type="EMBL" id="POY72722.1"/>
    </source>
</evidence>
<keyword evidence="3" id="KW-0560">Oxidoreductase</keyword>
<comment type="pathway">
    <text evidence="1">Porphyrin-containing compound metabolism; siroheme biosynthesis; sirohydrochlorin from precorrin-2: step 1/1.</text>
</comment>
<keyword evidence="5" id="KW-0627">Porphyrin biosynthesis</keyword>
<comment type="caution">
    <text evidence="10">The sequence shown here is derived from an EMBL/GenBank/DDBJ whole genome shotgun (WGS) entry which is preliminary data.</text>
</comment>
<dbReference type="InterPro" id="IPR028281">
    <property type="entry name" value="Sirohaem_synthase_central"/>
</dbReference>
<dbReference type="SUPFAM" id="SSF51735">
    <property type="entry name" value="NAD(P)-binding Rossmann-fold domains"/>
    <property type="match status" value="1"/>
</dbReference>
<dbReference type="GO" id="GO:0043115">
    <property type="term" value="F:precorrin-2 dehydrogenase activity"/>
    <property type="evidence" value="ECO:0007669"/>
    <property type="project" value="UniProtKB-EC"/>
</dbReference>
<keyword evidence="7" id="KW-0812">Transmembrane</keyword>
<dbReference type="OrthoDB" id="1721126at2759"/>
<feature type="domain" description="Siroheme synthase central" evidence="9">
    <location>
        <begin position="159"/>
        <end position="186"/>
    </location>
</feature>
<dbReference type="NCBIfam" id="TIGR01470">
    <property type="entry name" value="cysG_Nterm"/>
    <property type="match status" value="1"/>
</dbReference>
<evidence type="ECO:0000259" key="8">
    <source>
        <dbReference type="Pfam" id="PF14823"/>
    </source>
</evidence>
<protein>
    <recommendedName>
        <fullName evidence="2">precorrin-2 dehydrogenase</fullName>
        <ecNumber evidence="2">1.3.1.76</ecNumber>
    </recommendedName>
</protein>
<evidence type="ECO:0000313" key="11">
    <source>
        <dbReference type="Proteomes" id="UP000237144"/>
    </source>
</evidence>
<evidence type="ECO:0000256" key="6">
    <source>
        <dbReference type="ARBA" id="ARBA00047561"/>
    </source>
</evidence>
<evidence type="ECO:0000259" key="9">
    <source>
        <dbReference type="Pfam" id="PF14824"/>
    </source>
</evidence>
<dbReference type="EMBL" id="PJQD01000047">
    <property type="protein sequence ID" value="POY72722.1"/>
    <property type="molecule type" value="Genomic_DNA"/>
</dbReference>
<dbReference type="Gene3D" id="3.40.50.720">
    <property type="entry name" value="NAD(P)-binding Rossmann-like Domain"/>
    <property type="match status" value="1"/>
</dbReference>
<keyword evidence="7" id="KW-1133">Transmembrane helix</keyword>
<reference evidence="10 11" key="1">
    <citation type="journal article" date="2018" name="Front. Microbiol.">
        <title>Prospects for Fungal Bioremediation of Acidic Radioactive Waste Sites: Characterization and Genome Sequence of Rhodotorula taiwanensis MD1149.</title>
        <authorList>
            <person name="Tkavc R."/>
            <person name="Matrosova V.Y."/>
            <person name="Grichenko O.E."/>
            <person name="Gostincar C."/>
            <person name="Volpe R.P."/>
            <person name="Klimenkova P."/>
            <person name="Gaidamakova E.K."/>
            <person name="Zhou C.E."/>
            <person name="Stewart B.J."/>
            <person name="Lyman M.G."/>
            <person name="Malfatti S.A."/>
            <person name="Rubinfeld B."/>
            <person name="Courtot M."/>
            <person name="Singh J."/>
            <person name="Dalgard C.L."/>
            <person name="Hamilton T."/>
            <person name="Frey K.G."/>
            <person name="Gunde-Cimerman N."/>
            <person name="Dugan L."/>
            <person name="Daly M.J."/>
        </authorList>
    </citation>
    <scope>NUCLEOTIDE SEQUENCE [LARGE SCALE GENOMIC DNA]</scope>
    <source>
        <strain evidence="10 11">MD1149</strain>
    </source>
</reference>
<keyword evidence="7" id="KW-0472">Membrane</keyword>
<evidence type="ECO:0000256" key="3">
    <source>
        <dbReference type="ARBA" id="ARBA00023002"/>
    </source>
</evidence>
<evidence type="ECO:0000256" key="5">
    <source>
        <dbReference type="ARBA" id="ARBA00023244"/>
    </source>
</evidence>
<evidence type="ECO:0000256" key="2">
    <source>
        <dbReference type="ARBA" id="ARBA00012400"/>
    </source>
</evidence>
<dbReference type="Pfam" id="PF14823">
    <property type="entry name" value="Sirohm_synth_C"/>
    <property type="match status" value="1"/>
</dbReference>
<gene>
    <name evidence="10" type="ORF">BMF94_4129</name>
</gene>
<dbReference type="PANTHER" id="PTHR35330:SF1">
    <property type="entry name" value="SIROHEME BIOSYNTHESIS PROTEIN MET8"/>
    <property type="match status" value="1"/>
</dbReference>
<name>A0A2S5B7G7_9BASI</name>
<dbReference type="GO" id="GO:0019354">
    <property type="term" value="P:siroheme biosynthetic process"/>
    <property type="evidence" value="ECO:0007669"/>
    <property type="project" value="UniProtKB-UniPathway"/>
</dbReference>
<dbReference type="InterPro" id="IPR028161">
    <property type="entry name" value="Met8-like"/>
</dbReference>
<accession>A0A2S5B7G7</accession>
<feature type="transmembrane region" description="Helical" evidence="7">
    <location>
        <begin position="305"/>
        <end position="326"/>
    </location>
</feature>